<dbReference type="PANTHER" id="PTHR34183:SF8">
    <property type="entry name" value="ENDOLYTIC PEPTIDOGLYCAN TRANSGLYCOSYLASE RLPA-RELATED"/>
    <property type="match status" value="1"/>
</dbReference>
<dbReference type="Gene3D" id="2.40.40.10">
    <property type="entry name" value="RlpA-like domain"/>
    <property type="match status" value="1"/>
</dbReference>
<evidence type="ECO:0000256" key="5">
    <source>
        <dbReference type="SAM" id="MobiDB-lite"/>
    </source>
</evidence>
<name>A0ABS1V4S4_9PROT</name>
<comment type="function">
    <text evidence="3">Lytic transglycosylase with a strong preference for naked glycan strands that lack stem peptides.</text>
</comment>
<evidence type="ECO:0000313" key="8">
    <source>
        <dbReference type="Proteomes" id="UP000606490"/>
    </source>
</evidence>
<keyword evidence="8" id="KW-1185">Reference proteome</keyword>
<gene>
    <name evidence="3" type="primary">rlpA</name>
    <name evidence="7" type="ORF">JMJ55_12310</name>
</gene>
<dbReference type="CDD" id="cd22268">
    <property type="entry name" value="DPBB_RlpA-like"/>
    <property type="match status" value="1"/>
</dbReference>
<dbReference type="EC" id="4.2.2.-" evidence="3"/>
<dbReference type="InterPro" id="IPR036908">
    <property type="entry name" value="RlpA-like_sf"/>
</dbReference>
<comment type="similarity">
    <text evidence="3 4">Belongs to the RlpA family.</text>
</comment>
<dbReference type="Pfam" id="PF03330">
    <property type="entry name" value="DPBB_1"/>
    <property type="match status" value="1"/>
</dbReference>
<evidence type="ECO:0000256" key="2">
    <source>
        <dbReference type="ARBA" id="ARBA00023316"/>
    </source>
</evidence>
<evidence type="ECO:0000256" key="1">
    <source>
        <dbReference type="ARBA" id="ARBA00023239"/>
    </source>
</evidence>
<comment type="caution">
    <text evidence="7">The sequence shown here is derived from an EMBL/GenBank/DDBJ whole genome shotgun (WGS) entry which is preliminary data.</text>
</comment>
<keyword evidence="1 3" id="KW-0456">Lyase</keyword>
<dbReference type="Proteomes" id="UP000606490">
    <property type="component" value="Unassembled WGS sequence"/>
</dbReference>
<proteinExistence type="inferred from homology"/>
<dbReference type="PANTHER" id="PTHR34183">
    <property type="entry name" value="ENDOLYTIC PEPTIDOGLYCAN TRANSGLYCOSYLASE RLPA"/>
    <property type="match status" value="1"/>
</dbReference>
<reference evidence="7 8" key="1">
    <citation type="submission" date="2021-01" db="EMBL/GenBank/DDBJ databases">
        <title>Belnapia mucosa sp. nov. and Belnapia arida sp. nov., isolated from the Tabernas Desert (Almeria, Spain).</title>
        <authorList>
            <person name="Molina-Menor E."/>
            <person name="Vidal-Verdu A."/>
            <person name="Calonge A."/>
            <person name="Satari L."/>
            <person name="Pereto Magraner J."/>
            <person name="Porcar Miralles M."/>
        </authorList>
    </citation>
    <scope>NUCLEOTIDE SEQUENCE [LARGE SCALE GENOMIC DNA]</scope>
    <source>
        <strain evidence="7 8">T6</strain>
    </source>
</reference>
<organism evidence="7 8">
    <name type="scientific">Belnapia mucosa</name>
    <dbReference type="NCBI Taxonomy" id="2804532"/>
    <lineage>
        <taxon>Bacteria</taxon>
        <taxon>Pseudomonadati</taxon>
        <taxon>Pseudomonadota</taxon>
        <taxon>Alphaproteobacteria</taxon>
        <taxon>Acetobacterales</taxon>
        <taxon>Roseomonadaceae</taxon>
        <taxon>Belnapia</taxon>
    </lineage>
</organism>
<feature type="region of interest" description="Disordered" evidence="5">
    <location>
        <begin position="126"/>
        <end position="147"/>
    </location>
</feature>
<dbReference type="EMBL" id="JAEUXJ010000004">
    <property type="protein sequence ID" value="MBL6456111.1"/>
    <property type="molecule type" value="Genomic_DNA"/>
</dbReference>
<dbReference type="SUPFAM" id="SSF50685">
    <property type="entry name" value="Barwin-like endoglucanases"/>
    <property type="match status" value="1"/>
</dbReference>
<dbReference type="InterPro" id="IPR034718">
    <property type="entry name" value="RlpA"/>
</dbReference>
<accession>A0ABS1V4S4</accession>
<sequence length="147" mass="15546">MAGPTRAEEPALRAEPRPGAAANAGDHSGRVQQGRASYYGQQFNGRRMANGRPFRLDAPVAASKTLPLGTTARVTNRENGRSATVRVEDRGPYVPGRNLDVSPRVADQLGMRRDGVAPVEIAPVEVPQPDGSIRPGAAAGGRSQARR</sequence>
<keyword evidence="2 3" id="KW-0961">Cell wall biogenesis/degradation</keyword>
<feature type="compositionally biased region" description="Basic and acidic residues" evidence="5">
    <location>
        <begin position="1"/>
        <end position="16"/>
    </location>
</feature>
<dbReference type="NCBIfam" id="TIGR00413">
    <property type="entry name" value="rlpA"/>
    <property type="match status" value="1"/>
</dbReference>
<protein>
    <recommendedName>
        <fullName evidence="3">Endolytic peptidoglycan transglycosylase RlpA</fullName>
        <ecNumber evidence="3">4.2.2.-</ecNumber>
    </recommendedName>
</protein>
<evidence type="ECO:0000313" key="7">
    <source>
        <dbReference type="EMBL" id="MBL6456111.1"/>
    </source>
</evidence>
<feature type="domain" description="RlpA-like protein double-psi beta-barrel" evidence="6">
    <location>
        <begin position="32"/>
        <end position="121"/>
    </location>
</feature>
<feature type="region of interest" description="Disordered" evidence="5">
    <location>
        <begin position="1"/>
        <end position="34"/>
    </location>
</feature>
<evidence type="ECO:0000256" key="4">
    <source>
        <dbReference type="RuleBase" id="RU003495"/>
    </source>
</evidence>
<dbReference type="InterPro" id="IPR009009">
    <property type="entry name" value="RlpA-like_DPBB"/>
</dbReference>
<dbReference type="InterPro" id="IPR012997">
    <property type="entry name" value="RplA"/>
</dbReference>
<evidence type="ECO:0000259" key="6">
    <source>
        <dbReference type="Pfam" id="PF03330"/>
    </source>
</evidence>
<evidence type="ECO:0000256" key="3">
    <source>
        <dbReference type="HAMAP-Rule" id="MF_02071"/>
    </source>
</evidence>
<dbReference type="HAMAP" id="MF_02071">
    <property type="entry name" value="RlpA"/>
    <property type="match status" value="1"/>
</dbReference>